<evidence type="ECO:0000313" key="3">
    <source>
        <dbReference type="Proteomes" id="UP000008144"/>
    </source>
</evidence>
<keyword evidence="3" id="KW-1185">Reference proteome</keyword>
<feature type="compositionally biased region" description="Polar residues" evidence="1">
    <location>
        <begin position="159"/>
        <end position="168"/>
    </location>
</feature>
<reference evidence="2" key="3">
    <citation type="submission" date="2025-08" db="UniProtKB">
        <authorList>
            <consortium name="Ensembl"/>
        </authorList>
    </citation>
    <scope>IDENTIFICATION</scope>
</reference>
<reference evidence="2" key="2">
    <citation type="journal article" date="2008" name="Genome Biol.">
        <title>Improved genome assembly and evidence-based global gene model set for the chordate Ciona intestinalis: new insight into intron and operon populations.</title>
        <authorList>
            <person name="Satou Y."/>
            <person name="Mineta K."/>
            <person name="Ogasawara M."/>
            <person name="Sasakura Y."/>
            <person name="Shoguchi E."/>
            <person name="Ueno K."/>
            <person name="Yamada L."/>
            <person name="Matsumoto J."/>
            <person name="Wasserscheid J."/>
            <person name="Dewar K."/>
            <person name="Wiley G.B."/>
            <person name="Macmil S.L."/>
            <person name="Roe B.A."/>
            <person name="Zeller R.W."/>
            <person name="Hastings K.E."/>
            <person name="Lemaire P."/>
            <person name="Lindquist E."/>
            <person name="Endo T."/>
            <person name="Hotta K."/>
            <person name="Inaba K."/>
        </authorList>
    </citation>
    <scope>NUCLEOTIDE SEQUENCE [LARGE SCALE GENOMIC DNA]</scope>
    <source>
        <strain evidence="2">wild type</strain>
    </source>
</reference>
<accession>F6WPM7</accession>
<evidence type="ECO:0000313" key="2">
    <source>
        <dbReference type="Ensembl" id="ENSCINP00000023766.2"/>
    </source>
</evidence>
<organism evidence="2 3">
    <name type="scientific">Ciona intestinalis</name>
    <name type="common">Transparent sea squirt</name>
    <name type="synonym">Ascidia intestinalis</name>
    <dbReference type="NCBI Taxonomy" id="7719"/>
    <lineage>
        <taxon>Eukaryota</taxon>
        <taxon>Metazoa</taxon>
        <taxon>Chordata</taxon>
        <taxon>Tunicata</taxon>
        <taxon>Ascidiacea</taxon>
        <taxon>Phlebobranchia</taxon>
        <taxon>Cionidae</taxon>
        <taxon>Ciona</taxon>
    </lineage>
</organism>
<feature type="compositionally biased region" description="Low complexity" evidence="1">
    <location>
        <begin position="133"/>
        <end position="144"/>
    </location>
</feature>
<protein>
    <submittedName>
        <fullName evidence="2">Uncharacterized protein</fullName>
    </submittedName>
</protein>
<dbReference type="AlphaFoldDB" id="F6WPM7"/>
<reference evidence="3" key="1">
    <citation type="journal article" date="2002" name="Science">
        <title>The draft genome of Ciona intestinalis: insights into chordate and vertebrate origins.</title>
        <authorList>
            <person name="Dehal P."/>
            <person name="Satou Y."/>
            <person name="Campbell R.K."/>
            <person name="Chapman J."/>
            <person name="Degnan B."/>
            <person name="De Tomaso A."/>
            <person name="Davidson B."/>
            <person name="Di Gregorio A."/>
            <person name="Gelpke M."/>
            <person name="Goodstein D.M."/>
            <person name="Harafuji N."/>
            <person name="Hastings K.E."/>
            <person name="Ho I."/>
            <person name="Hotta K."/>
            <person name="Huang W."/>
            <person name="Kawashima T."/>
            <person name="Lemaire P."/>
            <person name="Martinez D."/>
            <person name="Meinertzhagen I.A."/>
            <person name="Necula S."/>
            <person name="Nonaka M."/>
            <person name="Putnam N."/>
            <person name="Rash S."/>
            <person name="Saiga H."/>
            <person name="Satake M."/>
            <person name="Terry A."/>
            <person name="Yamada L."/>
            <person name="Wang H.G."/>
            <person name="Awazu S."/>
            <person name="Azumi K."/>
            <person name="Boore J."/>
            <person name="Branno M."/>
            <person name="Chin-Bow S."/>
            <person name="DeSantis R."/>
            <person name="Doyle S."/>
            <person name="Francino P."/>
            <person name="Keys D.N."/>
            <person name="Haga S."/>
            <person name="Hayashi H."/>
            <person name="Hino K."/>
            <person name="Imai K.S."/>
            <person name="Inaba K."/>
            <person name="Kano S."/>
            <person name="Kobayashi K."/>
            <person name="Kobayashi M."/>
            <person name="Lee B.I."/>
            <person name="Makabe K.W."/>
            <person name="Manohar C."/>
            <person name="Matassi G."/>
            <person name="Medina M."/>
            <person name="Mochizuki Y."/>
            <person name="Mount S."/>
            <person name="Morishita T."/>
            <person name="Miura S."/>
            <person name="Nakayama A."/>
            <person name="Nishizaka S."/>
            <person name="Nomoto H."/>
            <person name="Ohta F."/>
            <person name="Oishi K."/>
            <person name="Rigoutsos I."/>
            <person name="Sano M."/>
            <person name="Sasaki A."/>
            <person name="Sasakura Y."/>
            <person name="Shoguchi E."/>
            <person name="Shin-i T."/>
            <person name="Spagnuolo A."/>
            <person name="Stainier D."/>
            <person name="Suzuki M.M."/>
            <person name="Tassy O."/>
            <person name="Takatori N."/>
            <person name="Tokuoka M."/>
            <person name="Yagi K."/>
            <person name="Yoshizaki F."/>
            <person name="Wada S."/>
            <person name="Zhang C."/>
            <person name="Hyatt P.D."/>
            <person name="Larimer F."/>
            <person name="Detter C."/>
            <person name="Doggett N."/>
            <person name="Glavina T."/>
            <person name="Hawkins T."/>
            <person name="Richardson P."/>
            <person name="Lucas S."/>
            <person name="Kohara Y."/>
            <person name="Levine M."/>
            <person name="Satoh N."/>
            <person name="Rokhsar D.S."/>
        </authorList>
    </citation>
    <scope>NUCLEOTIDE SEQUENCE [LARGE SCALE GENOMIC DNA]</scope>
</reference>
<feature type="compositionally biased region" description="Basic and acidic residues" evidence="1">
    <location>
        <begin position="37"/>
        <end position="54"/>
    </location>
</feature>
<feature type="region of interest" description="Disordered" evidence="1">
    <location>
        <begin position="130"/>
        <end position="186"/>
    </location>
</feature>
<sequence>MHSHLYQVVSKNKKLNSSSNEDKSPTMSTSYTVPNIRHRDEDIANDHSIGEKQTPKRQNAPSLQRQRSNSDARAGGRITTNLLSLSYDAITDTTTIGAQAGRNYGSASSLDKVTITHENGYSDKARIKKVYHSQPSSSLPSSTKHQIKKHHSDSKKISPVNSAGSSPRTQRRRKEKLRSKSDVPDHTVLLDSIKSLERDYSVRQG</sequence>
<feature type="compositionally biased region" description="Polar residues" evidence="1">
    <location>
        <begin position="56"/>
        <end position="71"/>
    </location>
</feature>
<dbReference type="HOGENOM" id="CLU_1337111_0_0_1"/>
<dbReference type="Proteomes" id="UP000008144">
    <property type="component" value="Chromosome 3"/>
</dbReference>
<dbReference type="Ensembl" id="ENSCINT00000024012.2">
    <property type="protein sequence ID" value="ENSCINP00000023766.2"/>
    <property type="gene ID" value="ENSCING00000012812.2"/>
</dbReference>
<dbReference type="InParanoid" id="F6WPM7"/>
<proteinExistence type="predicted"/>
<name>F6WPM7_CIOIN</name>
<feature type="region of interest" description="Disordered" evidence="1">
    <location>
        <begin position="1"/>
        <end position="76"/>
    </location>
</feature>
<dbReference type="EMBL" id="EAAA01001676">
    <property type="status" value="NOT_ANNOTATED_CDS"/>
    <property type="molecule type" value="Genomic_DNA"/>
</dbReference>
<evidence type="ECO:0000256" key="1">
    <source>
        <dbReference type="SAM" id="MobiDB-lite"/>
    </source>
</evidence>
<reference evidence="2" key="4">
    <citation type="submission" date="2025-09" db="UniProtKB">
        <authorList>
            <consortium name="Ensembl"/>
        </authorList>
    </citation>
    <scope>IDENTIFICATION</scope>
</reference>